<evidence type="ECO:0000256" key="2">
    <source>
        <dbReference type="ARBA" id="ARBA00023033"/>
    </source>
</evidence>
<name>A0ABV8VR47_9BACI</name>
<sequence length="336" mass="38038">MLEYGVYSLTERLANPFTKNILTFKERIDQLVEYGVYADKKGIHVFGLGEHHRLDYAVSSPQMVLAAIAAKTSKIKLTALTSLLNTTDPVRLYEDFATLDLLSAGRSELTIGRGAFVEAFPLFGYNERDYDELFAEHLQLLNKLNHTSIVTWKGRHRSSLNNAEIAPRAMQKNIPISIGVGGTLESAERAANYKCGLTVVMIGGIVKKYKRLVDTYRKHYEGEHPFVSIAGHTFIRETEEELEKEFYPYYATYWEHLTKQGIGGAMGVARSDLEFVTSKESTLIVGTPKQIIEKIQYQKSLFQHQRFYAQVDFGGQSTESVKKTIDLLTEEVMPYV</sequence>
<evidence type="ECO:0000259" key="3">
    <source>
        <dbReference type="Pfam" id="PF00296"/>
    </source>
</evidence>
<proteinExistence type="predicted"/>
<dbReference type="PANTHER" id="PTHR30137:SF8">
    <property type="entry name" value="BLR5498 PROTEIN"/>
    <property type="match status" value="1"/>
</dbReference>
<dbReference type="SUPFAM" id="SSF51679">
    <property type="entry name" value="Bacterial luciferase-like"/>
    <property type="match status" value="1"/>
</dbReference>
<comment type="caution">
    <text evidence="4">The sequence shown here is derived from an EMBL/GenBank/DDBJ whole genome shotgun (WGS) entry which is preliminary data.</text>
</comment>
<dbReference type="RefSeq" id="WP_390196107.1">
    <property type="nucleotide sequence ID" value="NZ_JBHSDV010000001.1"/>
</dbReference>
<reference evidence="5" key="1">
    <citation type="journal article" date="2019" name="Int. J. Syst. Evol. Microbiol.">
        <title>The Global Catalogue of Microorganisms (GCM) 10K type strain sequencing project: providing services to taxonomists for standard genome sequencing and annotation.</title>
        <authorList>
            <consortium name="The Broad Institute Genomics Platform"/>
            <consortium name="The Broad Institute Genome Sequencing Center for Infectious Disease"/>
            <person name="Wu L."/>
            <person name="Ma J."/>
        </authorList>
    </citation>
    <scope>NUCLEOTIDE SEQUENCE [LARGE SCALE GENOMIC DNA]</scope>
    <source>
        <strain evidence="5">KACC 14058</strain>
    </source>
</reference>
<dbReference type="Gene3D" id="3.20.20.30">
    <property type="entry name" value="Luciferase-like domain"/>
    <property type="match status" value="1"/>
</dbReference>
<dbReference type="Proteomes" id="UP001595880">
    <property type="component" value="Unassembled WGS sequence"/>
</dbReference>
<dbReference type="PANTHER" id="PTHR30137">
    <property type="entry name" value="LUCIFERASE-LIKE MONOOXYGENASE"/>
    <property type="match status" value="1"/>
</dbReference>
<accession>A0ABV8VR47</accession>
<dbReference type="Pfam" id="PF00296">
    <property type="entry name" value="Bac_luciferase"/>
    <property type="match status" value="1"/>
</dbReference>
<dbReference type="EMBL" id="JBHSDV010000001">
    <property type="protein sequence ID" value="MFC4386942.1"/>
    <property type="molecule type" value="Genomic_DNA"/>
</dbReference>
<organism evidence="4 5">
    <name type="scientific">Gracilibacillus marinus</name>
    <dbReference type="NCBI Taxonomy" id="630535"/>
    <lineage>
        <taxon>Bacteria</taxon>
        <taxon>Bacillati</taxon>
        <taxon>Bacillota</taxon>
        <taxon>Bacilli</taxon>
        <taxon>Bacillales</taxon>
        <taxon>Bacillaceae</taxon>
        <taxon>Gracilibacillus</taxon>
    </lineage>
</organism>
<keyword evidence="1" id="KW-0560">Oxidoreductase</keyword>
<feature type="domain" description="Luciferase-like" evidence="3">
    <location>
        <begin position="5"/>
        <end position="302"/>
    </location>
</feature>
<gene>
    <name evidence="4" type="ORF">ACFOZ1_03865</name>
</gene>
<dbReference type="InterPro" id="IPR011251">
    <property type="entry name" value="Luciferase-like_dom"/>
</dbReference>
<protein>
    <submittedName>
        <fullName evidence="4">LLM class flavin-dependent oxidoreductase</fullName>
    </submittedName>
</protein>
<evidence type="ECO:0000313" key="5">
    <source>
        <dbReference type="Proteomes" id="UP001595880"/>
    </source>
</evidence>
<dbReference type="InterPro" id="IPR036661">
    <property type="entry name" value="Luciferase-like_sf"/>
</dbReference>
<dbReference type="InterPro" id="IPR050766">
    <property type="entry name" value="Bact_Lucif_Oxidored"/>
</dbReference>
<evidence type="ECO:0000256" key="1">
    <source>
        <dbReference type="ARBA" id="ARBA00023002"/>
    </source>
</evidence>
<evidence type="ECO:0000313" key="4">
    <source>
        <dbReference type="EMBL" id="MFC4386942.1"/>
    </source>
</evidence>
<keyword evidence="2" id="KW-0503">Monooxygenase</keyword>
<keyword evidence="5" id="KW-1185">Reference proteome</keyword>